<dbReference type="Pfam" id="PF04347">
    <property type="entry name" value="FliO"/>
    <property type="match status" value="1"/>
</dbReference>
<reference evidence="7 8" key="1">
    <citation type="submission" date="2023-07" db="EMBL/GenBank/DDBJ databases">
        <title>Genomic Encyclopedia of Type Strains, Phase IV (KMG-IV): sequencing the most valuable type-strain genomes for metagenomic binning, comparative biology and taxonomic classification.</title>
        <authorList>
            <person name="Goeker M."/>
        </authorList>
    </citation>
    <scope>NUCLEOTIDE SEQUENCE [LARGE SCALE GENOMIC DNA]</scope>
    <source>
        <strain evidence="7 8">DSM 20694</strain>
    </source>
</reference>
<keyword evidence="2" id="KW-1003">Cell membrane</keyword>
<dbReference type="Proteomes" id="UP001228504">
    <property type="component" value="Unassembled WGS sequence"/>
</dbReference>
<evidence type="ECO:0000256" key="2">
    <source>
        <dbReference type="ARBA" id="ARBA00022475"/>
    </source>
</evidence>
<evidence type="ECO:0000256" key="5">
    <source>
        <dbReference type="ARBA" id="ARBA00023136"/>
    </source>
</evidence>
<dbReference type="InterPro" id="IPR022781">
    <property type="entry name" value="Flagellar_biosynth_FliO"/>
</dbReference>
<protein>
    <recommendedName>
        <fullName evidence="9">Flagellar protein FliO/FliZ</fullName>
    </recommendedName>
</protein>
<evidence type="ECO:0000313" key="7">
    <source>
        <dbReference type="EMBL" id="MDQ0149913.1"/>
    </source>
</evidence>
<evidence type="ECO:0000256" key="4">
    <source>
        <dbReference type="ARBA" id="ARBA00022989"/>
    </source>
</evidence>
<organism evidence="7 8">
    <name type="scientific">Eubacterium multiforme</name>
    <dbReference type="NCBI Taxonomy" id="83339"/>
    <lineage>
        <taxon>Bacteria</taxon>
        <taxon>Bacillati</taxon>
        <taxon>Bacillota</taxon>
        <taxon>Clostridia</taxon>
        <taxon>Eubacteriales</taxon>
        <taxon>Eubacteriaceae</taxon>
        <taxon>Eubacterium</taxon>
    </lineage>
</organism>
<name>A0ABT9UUB1_9FIRM</name>
<comment type="subcellular location">
    <subcellularLocation>
        <location evidence="1">Cell membrane</location>
    </subcellularLocation>
</comment>
<feature type="transmembrane region" description="Helical" evidence="6">
    <location>
        <begin position="6"/>
        <end position="27"/>
    </location>
</feature>
<evidence type="ECO:0000313" key="8">
    <source>
        <dbReference type="Proteomes" id="UP001228504"/>
    </source>
</evidence>
<keyword evidence="8" id="KW-1185">Reference proteome</keyword>
<keyword evidence="4 6" id="KW-1133">Transmembrane helix</keyword>
<dbReference type="RefSeq" id="WP_307486022.1">
    <property type="nucleotide sequence ID" value="NZ_JAUSUF010000005.1"/>
</dbReference>
<gene>
    <name evidence="7" type="ORF">J2S18_001844</name>
</gene>
<dbReference type="EMBL" id="JAUSUF010000005">
    <property type="protein sequence ID" value="MDQ0149913.1"/>
    <property type="molecule type" value="Genomic_DNA"/>
</dbReference>
<evidence type="ECO:0000256" key="3">
    <source>
        <dbReference type="ARBA" id="ARBA00022692"/>
    </source>
</evidence>
<evidence type="ECO:0008006" key="9">
    <source>
        <dbReference type="Google" id="ProtNLM"/>
    </source>
</evidence>
<comment type="caution">
    <text evidence="7">The sequence shown here is derived from an EMBL/GenBank/DDBJ whole genome shotgun (WGS) entry which is preliminary data.</text>
</comment>
<evidence type="ECO:0000256" key="6">
    <source>
        <dbReference type="SAM" id="Phobius"/>
    </source>
</evidence>
<proteinExistence type="predicted"/>
<accession>A0ABT9UUB1</accession>
<keyword evidence="5 6" id="KW-0472">Membrane</keyword>
<keyword evidence="3 6" id="KW-0812">Transmembrane</keyword>
<evidence type="ECO:0000256" key="1">
    <source>
        <dbReference type="ARBA" id="ARBA00004236"/>
    </source>
</evidence>
<sequence>MDKTIIQYLINCIVFIPIGVLLMVISIRLSKKNLNKINSGIYVQVIEKFNLNKDLSLYFIKTGSTGCVLIASAHNTEKIKELDEDEMDEIMSMKAKSQNSINLSKISSISNIDFKDILNKKFIGKKR</sequence>